<keyword evidence="1" id="KW-0732">Signal</keyword>
<dbReference type="Proteomes" id="UP000092321">
    <property type="component" value="Unassembled WGS sequence"/>
</dbReference>
<accession>A0A1B7TAS1</accession>
<organism evidence="2 3">
    <name type="scientific">Hanseniaspora valbyensis NRRL Y-1626</name>
    <dbReference type="NCBI Taxonomy" id="766949"/>
    <lineage>
        <taxon>Eukaryota</taxon>
        <taxon>Fungi</taxon>
        <taxon>Dikarya</taxon>
        <taxon>Ascomycota</taxon>
        <taxon>Saccharomycotina</taxon>
        <taxon>Saccharomycetes</taxon>
        <taxon>Saccharomycodales</taxon>
        <taxon>Saccharomycodaceae</taxon>
        <taxon>Hanseniaspora</taxon>
    </lineage>
</organism>
<evidence type="ECO:0000313" key="3">
    <source>
        <dbReference type="Proteomes" id="UP000092321"/>
    </source>
</evidence>
<evidence type="ECO:0000256" key="1">
    <source>
        <dbReference type="SAM" id="SignalP"/>
    </source>
</evidence>
<comment type="caution">
    <text evidence="2">The sequence shown here is derived from an EMBL/GenBank/DDBJ whole genome shotgun (WGS) entry which is preliminary data.</text>
</comment>
<protein>
    <recommendedName>
        <fullName evidence="4">Meiotic sister chromatid recombination protein 1</fullName>
    </recommendedName>
</protein>
<feature type="signal peptide" evidence="1">
    <location>
        <begin position="1"/>
        <end position="26"/>
    </location>
</feature>
<dbReference type="AlphaFoldDB" id="A0A1B7TAS1"/>
<dbReference type="OrthoDB" id="2527403at2759"/>
<sequence>MICLKPQIKRLVSIAFLASLIFVSSADHHLVDTNNDIINVKDAGNKVKQGIKDVHQHFFNKFSESDLKEFLEDHDIPTYTGKSSHTDAESLREYCSEKWHELVSPEGYENTDYSSWFAHLKDAILPSHKTKPEQILDEIKDKVSSAAAKVTGNDDSDHDRIYSKDISDWLFDSWDVPTLKSFLKENKVYISQDLKSKDEFIQICKDHFNQLSDYLGSSGYYISDKYFSKWTKADLEKWLKKNKIQYKANSKLNDLKKLVRENIYKVTNHLQQTKYELLDNLDLESYGGSLLSTKESVDDKINVLKENLSKPDLLKWLKLHDVDLKGFDINNDKDFYENFKKENYIDYLTKDLTTYLDHKKEEAAKAGDSILSKSSKQIESQLENAKDIYNTAVDMSNDKLDDLSSWSLETLHDFEAKLNKELGYHRKKLHKNKKETVKYIENVKENQQDKFNDFYKTFTKDTLPGLKDSVVQKTDYLTSFFDNWSLENLQKWVSDGVSVNDDYDSLIEKAKKKLNMETKNKKNFQKLWDNTFNSWSKDDLLEYLNNLKNKNLLKSNSFSTDSDSFSQMSKEDLYQLCKDNTLWLVTGGKHRREKDKSYFEKAKDAAIVLKRKIPYLADI</sequence>
<gene>
    <name evidence="2" type="ORF">HANVADRAFT_53650</name>
</gene>
<name>A0A1B7TAS1_9ASCO</name>
<proteinExistence type="predicted"/>
<feature type="chain" id="PRO_5008598676" description="Meiotic sister chromatid recombination protein 1" evidence="1">
    <location>
        <begin position="27"/>
        <end position="619"/>
    </location>
</feature>
<reference evidence="3" key="1">
    <citation type="journal article" date="2016" name="Proc. Natl. Acad. Sci. U.S.A.">
        <title>Comparative genomics of biotechnologically important yeasts.</title>
        <authorList>
            <person name="Riley R."/>
            <person name="Haridas S."/>
            <person name="Wolfe K.H."/>
            <person name="Lopes M.R."/>
            <person name="Hittinger C.T."/>
            <person name="Goeker M."/>
            <person name="Salamov A.A."/>
            <person name="Wisecaver J.H."/>
            <person name="Long T.M."/>
            <person name="Calvey C.H."/>
            <person name="Aerts A.L."/>
            <person name="Barry K.W."/>
            <person name="Choi C."/>
            <person name="Clum A."/>
            <person name="Coughlan A.Y."/>
            <person name="Deshpande S."/>
            <person name="Douglass A.P."/>
            <person name="Hanson S.J."/>
            <person name="Klenk H.-P."/>
            <person name="LaButti K.M."/>
            <person name="Lapidus A."/>
            <person name="Lindquist E.A."/>
            <person name="Lipzen A.M."/>
            <person name="Meier-Kolthoff J.P."/>
            <person name="Ohm R.A."/>
            <person name="Otillar R.P."/>
            <person name="Pangilinan J.L."/>
            <person name="Peng Y."/>
            <person name="Rokas A."/>
            <person name="Rosa C.A."/>
            <person name="Scheuner C."/>
            <person name="Sibirny A.A."/>
            <person name="Slot J.C."/>
            <person name="Stielow J.B."/>
            <person name="Sun H."/>
            <person name="Kurtzman C.P."/>
            <person name="Blackwell M."/>
            <person name="Grigoriev I.V."/>
            <person name="Jeffries T.W."/>
        </authorList>
    </citation>
    <scope>NUCLEOTIDE SEQUENCE [LARGE SCALE GENOMIC DNA]</scope>
    <source>
        <strain evidence="3">NRRL Y-1626</strain>
    </source>
</reference>
<dbReference type="InterPro" id="IPR018803">
    <property type="entry name" value="Ish1/Msc1-like"/>
</dbReference>
<dbReference type="EMBL" id="LXPE01000042">
    <property type="protein sequence ID" value="OBA25820.1"/>
    <property type="molecule type" value="Genomic_DNA"/>
</dbReference>
<dbReference type="Pfam" id="PF10281">
    <property type="entry name" value="Ish1"/>
    <property type="match status" value="1"/>
</dbReference>
<keyword evidence="3" id="KW-1185">Reference proteome</keyword>
<evidence type="ECO:0000313" key="2">
    <source>
        <dbReference type="EMBL" id="OBA25820.1"/>
    </source>
</evidence>
<evidence type="ECO:0008006" key="4">
    <source>
        <dbReference type="Google" id="ProtNLM"/>
    </source>
</evidence>